<sequence length="206" mass="21595">MKILVVDDHPMFREGLASVLRQWPAITGVLQASDGEVALTLVEAQPDLAAVIADLRMAGTGGLAVVTHLRRQRPDLPVLVLSSSEEPDDVRRALAAGAAGYCPKSAAPATLLAALQLVLAGQVYVPPLMALAPAAPAPTGDGSGLTPRQREVLQQLCQGQTNKQIARNLAMQEKTVKGHVSAIFKALNVVHRLQAVEAARNAGLVS</sequence>
<accession>A0ABU9CK48</accession>
<keyword evidence="2" id="KW-0238">DNA-binding</keyword>
<evidence type="ECO:0000313" key="7">
    <source>
        <dbReference type="Proteomes" id="UP001365405"/>
    </source>
</evidence>
<evidence type="ECO:0000256" key="1">
    <source>
        <dbReference type="ARBA" id="ARBA00022553"/>
    </source>
</evidence>
<dbReference type="CDD" id="cd17535">
    <property type="entry name" value="REC_NarL-like"/>
    <property type="match status" value="1"/>
</dbReference>
<dbReference type="SUPFAM" id="SSF46894">
    <property type="entry name" value="C-terminal effector domain of the bipartite response regulators"/>
    <property type="match status" value="1"/>
</dbReference>
<dbReference type="SMART" id="SM00421">
    <property type="entry name" value="HTH_LUXR"/>
    <property type="match status" value="1"/>
</dbReference>
<dbReference type="InterPro" id="IPR016032">
    <property type="entry name" value="Sig_transdc_resp-reg_C-effctor"/>
</dbReference>
<name>A0ABU9CK48_9BURK</name>
<feature type="modified residue" description="4-aspartylphosphate" evidence="3">
    <location>
        <position position="54"/>
    </location>
</feature>
<dbReference type="InterPro" id="IPR051015">
    <property type="entry name" value="EvgA-like"/>
</dbReference>
<keyword evidence="7" id="KW-1185">Reference proteome</keyword>
<dbReference type="Gene3D" id="3.40.50.2300">
    <property type="match status" value="1"/>
</dbReference>
<comment type="caution">
    <text evidence="6">The sequence shown here is derived from an EMBL/GenBank/DDBJ whole genome shotgun (WGS) entry which is preliminary data.</text>
</comment>
<dbReference type="EMBL" id="JBBUTH010000007">
    <property type="protein sequence ID" value="MEK8050927.1"/>
    <property type="molecule type" value="Genomic_DNA"/>
</dbReference>
<dbReference type="Proteomes" id="UP001365405">
    <property type="component" value="Unassembled WGS sequence"/>
</dbReference>
<proteinExistence type="predicted"/>
<dbReference type="Pfam" id="PF00196">
    <property type="entry name" value="GerE"/>
    <property type="match status" value="1"/>
</dbReference>
<reference evidence="6 7" key="1">
    <citation type="submission" date="2024-04" db="EMBL/GenBank/DDBJ databases">
        <title>Novel species of the genus Ideonella isolated from streams.</title>
        <authorList>
            <person name="Lu H."/>
        </authorList>
    </citation>
    <scope>NUCLEOTIDE SEQUENCE [LARGE SCALE GENOMIC DNA]</scope>
    <source>
        <strain evidence="6 7">DXS22W</strain>
    </source>
</reference>
<protein>
    <submittedName>
        <fullName evidence="6">Response regulator transcription factor</fullName>
    </submittedName>
</protein>
<dbReference type="PROSITE" id="PS50110">
    <property type="entry name" value="RESPONSE_REGULATORY"/>
    <property type="match status" value="1"/>
</dbReference>
<dbReference type="InterPro" id="IPR011006">
    <property type="entry name" value="CheY-like_superfamily"/>
</dbReference>
<dbReference type="CDD" id="cd06170">
    <property type="entry name" value="LuxR_C_like"/>
    <property type="match status" value="1"/>
</dbReference>
<dbReference type="InterPro" id="IPR058245">
    <property type="entry name" value="NreC/VraR/RcsB-like_REC"/>
</dbReference>
<evidence type="ECO:0000256" key="2">
    <source>
        <dbReference type="ARBA" id="ARBA00023125"/>
    </source>
</evidence>
<evidence type="ECO:0000256" key="3">
    <source>
        <dbReference type="PROSITE-ProRule" id="PRU00169"/>
    </source>
</evidence>
<organism evidence="6 7">
    <name type="scientific">Pseudaquabacterium inlustre</name>
    <dbReference type="NCBI Taxonomy" id="2984192"/>
    <lineage>
        <taxon>Bacteria</taxon>
        <taxon>Pseudomonadati</taxon>
        <taxon>Pseudomonadota</taxon>
        <taxon>Betaproteobacteria</taxon>
        <taxon>Burkholderiales</taxon>
        <taxon>Sphaerotilaceae</taxon>
        <taxon>Pseudaquabacterium</taxon>
    </lineage>
</organism>
<dbReference type="SMART" id="SM00448">
    <property type="entry name" value="REC"/>
    <property type="match status" value="1"/>
</dbReference>
<keyword evidence="1 3" id="KW-0597">Phosphoprotein</keyword>
<dbReference type="PRINTS" id="PR00038">
    <property type="entry name" value="HTHLUXR"/>
</dbReference>
<evidence type="ECO:0000259" key="5">
    <source>
        <dbReference type="PROSITE" id="PS50110"/>
    </source>
</evidence>
<dbReference type="Pfam" id="PF00072">
    <property type="entry name" value="Response_reg"/>
    <property type="match status" value="1"/>
</dbReference>
<dbReference type="InterPro" id="IPR001789">
    <property type="entry name" value="Sig_transdc_resp-reg_receiver"/>
</dbReference>
<dbReference type="PANTHER" id="PTHR45566">
    <property type="entry name" value="HTH-TYPE TRANSCRIPTIONAL REGULATOR YHJB-RELATED"/>
    <property type="match status" value="1"/>
</dbReference>
<gene>
    <name evidence="6" type="ORF">AACH10_11825</name>
</gene>
<dbReference type="SUPFAM" id="SSF52172">
    <property type="entry name" value="CheY-like"/>
    <property type="match status" value="1"/>
</dbReference>
<feature type="domain" description="Response regulatory" evidence="5">
    <location>
        <begin position="2"/>
        <end position="119"/>
    </location>
</feature>
<evidence type="ECO:0000313" key="6">
    <source>
        <dbReference type="EMBL" id="MEK8050927.1"/>
    </source>
</evidence>
<dbReference type="PROSITE" id="PS50043">
    <property type="entry name" value="HTH_LUXR_2"/>
    <property type="match status" value="1"/>
</dbReference>
<dbReference type="InterPro" id="IPR000792">
    <property type="entry name" value="Tscrpt_reg_LuxR_C"/>
</dbReference>
<feature type="domain" description="HTH luxR-type" evidence="4">
    <location>
        <begin position="138"/>
        <end position="203"/>
    </location>
</feature>
<dbReference type="RefSeq" id="WP_341410622.1">
    <property type="nucleotide sequence ID" value="NZ_JBBUTH010000007.1"/>
</dbReference>
<dbReference type="PANTHER" id="PTHR45566:SF1">
    <property type="entry name" value="HTH-TYPE TRANSCRIPTIONAL REGULATOR YHJB-RELATED"/>
    <property type="match status" value="1"/>
</dbReference>
<evidence type="ECO:0000259" key="4">
    <source>
        <dbReference type="PROSITE" id="PS50043"/>
    </source>
</evidence>